<dbReference type="EMBL" id="UYYF01000854">
    <property type="protein sequence ID" value="VDM99216.1"/>
    <property type="molecule type" value="Genomic_DNA"/>
</dbReference>
<sequence length="105" mass="12539">MEKVQCSQTKELSNTNSDWGEIKINQNSLCNTENLNSSPKKRRRRDSFLEAKTKIHELLRKKMCYRIHRYDVRAADEKAVKMEQRLTRLNYDAIIHTSVHRTMCR</sequence>
<protein>
    <submittedName>
        <fullName evidence="1 3">Uncharacterized protein</fullName>
    </submittedName>
</protein>
<accession>A0A0N5CRX8</accession>
<evidence type="ECO:0000313" key="3">
    <source>
        <dbReference type="WBParaSite" id="TCLT_0000297801-mRNA-1"/>
    </source>
</evidence>
<reference evidence="3" key="1">
    <citation type="submission" date="2017-02" db="UniProtKB">
        <authorList>
            <consortium name="WormBaseParasite"/>
        </authorList>
    </citation>
    <scope>IDENTIFICATION</scope>
</reference>
<organism evidence="3">
    <name type="scientific">Thelazia callipaeda</name>
    <name type="common">Oriental eyeworm</name>
    <name type="synonym">Parasitic nematode</name>
    <dbReference type="NCBI Taxonomy" id="103827"/>
    <lineage>
        <taxon>Eukaryota</taxon>
        <taxon>Metazoa</taxon>
        <taxon>Ecdysozoa</taxon>
        <taxon>Nematoda</taxon>
        <taxon>Chromadorea</taxon>
        <taxon>Rhabditida</taxon>
        <taxon>Spirurina</taxon>
        <taxon>Spiruromorpha</taxon>
        <taxon>Thelazioidea</taxon>
        <taxon>Thelaziidae</taxon>
        <taxon>Thelazia</taxon>
    </lineage>
</organism>
<gene>
    <name evidence="1" type="ORF">TCLT_LOCUS2979</name>
</gene>
<proteinExistence type="predicted"/>
<dbReference type="WBParaSite" id="TCLT_0000297801-mRNA-1">
    <property type="protein sequence ID" value="TCLT_0000297801-mRNA-1"/>
    <property type="gene ID" value="TCLT_0000297801"/>
</dbReference>
<evidence type="ECO:0000313" key="1">
    <source>
        <dbReference type="EMBL" id="VDM99216.1"/>
    </source>
</evidence>
<keyword evidence="2" id="KW-1185">Reference proteome</keyword>
<name>A0A0N5CRX8_THECL</name>
<dbReference type="OrthoDB" id="5861879at2759"/>
<evidence type="ECO:0000313" key="2">
    <source>
        <dbReference type="Proteomes" id="UP000276776"/>
    </source>
</evidence>
<dbReference type="Proteomes" id="UP000276776">
    <property type="component" value="Unassembled WGS sequence"/>
</dbReference>
<dbReference type="AlphaFoldDB" id="A0A0N5CRX8"/>
<reference evidence="1 2" key="2">
    <citation type="submission" date="2018-11" db="EMBL/GenBank/DDBJ databases">
        <authorList>
            <consortium name="Pathogen Informatics"/>
        </authorList>
    </citation>
    <scope>NUCLEOTIDE SEQUENCE [LARGE SCALE GENOMIC DNA]</scope>
</reference>